<evidence type="ECO:0000313" key="1">
    <source>
        <dbReference type="EMBL" id="MFC6170445.1"/>
    </source>
</evidence>
<gene>
    <name evidence="1" type="ORF">ACFQGP_07635</name>
</gene>
<dbReference type="Proteomes" id="UP001596289">
    <property type="component" value="Unassembled WGS sequence"/>
</dbReference>
<proteinExistence type="predicted"/>
<evidence type="ECO:0000313" key="2">
    <source>
        <dbReference type="Proteomes" id="UP001596289"/>
    </source>
</evidence>
<accession>A0ABW1RC39</accession>
<dbReference type="EMBL" id="JBHSSL010000042">
    <property type="protein sequence ID" value="MFC6170445.1"/>
    <property type="molecule type" value="Genomic_DNA"/>
</dbReference>
<name>A0ABW1RC39_9LACO</name>
<reference evidence="2" key="1">
    <citation type="journal article" date="2019" name="Int. J. Syst. Evol. Microbiol.">
        <title>The Global Catalogue of Microorganisms (GCM) 10K type strain sequencing project: providing services to taxonomists for standard genome sequencing and annotation.</title>
        <authorList>
            <consortium name="The Broad Institute Genomics Platform"/>
            <consortium name="The Broad Institute Genome Sequencing Center for Infectious Disease"/>
            <person name="Wu L."/>
            <person name="Ma J."/>
        </authorList>
    </citation>
    <scope>NUCLEOTIDE SEQUENCE [LARGE SCALE GENOMIC DNA]</scope>
    <source>
        <strain evidence="2">CCM 8904</strain>
    </source>
</reference>
<keyword evidence="2" id="KW-1185">Reference proteome</keyword>
<protein>
    <submittedName>
        <fullName evidence="1">Uncharacterized protein</fullName>
    </submittedName>
</protein>
<organism evidence="1 2">
    <name type="scientific">Loigolactobacillus jiayinensis</name>
    <dbReference type="NCBI Taxonomy" id="2486016"/>
    <lineage>
        <taxon>Bacteria</taxon>
        <taxon>Bacillati</taxon>
        <taxon>Bacillota</taxon>
        <taxon>Bacilli</taxon>
        <taxon>Lactobacillales</taxon>
        <taxon>Lactobacillaceae</taxon>
        <taxon>Loigolactobacillus</taxon>
    </lineage>
</organism>
<dbReference type="RefSeq" id="WP_125552514.1">
    <property type="nucleotide sequence ID" value="NZ_JBHSSL010000042.1"/>
</dbReference>
<comment type="caution">
    <text evidence="1">The sequence shown here is derived from an EMBL/GenBank/DDBJ whole genome shotgun (WGS) entry which is preliminary data.</text>
</comment>
<sequence length="151" mass="16808">MTLTKIFSGMELGPEAIDANFKDNLLEISAWTDAGMTYINGYSQHTIDMPNTLKYRTIKLGGVLIETQFGGFFDAPALKSTQGVVEVCKFPTEIFRSGLTLIFNKNCYISTGQYVMFGTNSDDSALTINLWGLTKEFTTRAMVQTNLCLSW</sequence>